<reference evidence="1 2" key="1">
    <citation type="submission" date="2019-04" db="EMBL/GenBank/DDBJ databases">
        <title>Draft genome of the big-headed turtle Platysternon megacephalum.</title>
        <authorList>
            <person name="Gong S."/>
        </authorList>
    </citation>
    <scope>NUCLEOTIDE SEQUENCE [LARGE SCALE GENOMIC DNA]</scope>
    <source>
        <strain evidence="1">DO16091913</strain>
        <tissue evidence="1">Muscle</tissue>
    </source>
</reference>
<dbReference type="AlphaFoldDB" id="A0A4D9DW43"/>
<accession>A0A4D9DW43</accession>
<protein>
    <submittedName>
        <fullName evidence="1">Sphingomyelin phosphodiesterase 3-like</fullName>
    </submittedName>
</protein>
<sequence length="89" mass="9797">MAITGRVQLIRAARGCDSRRWKALLCGQQILAVALAFSREFCNDHKRNFLQLSNETCVIVNSQDKSLTTSASQESSPLALVAEACHFEA</sequence>
<evidence type="ECO:0000313" key="1">
    <source>
        <dbReference type="EMBL" id="TFK00512.1"/>
    </source>
</evidence>
<keyword evidence="2" id="KW-1185">Reference proteome</keyword>
<comment type="caution">
    <text evidence="1">The sequence shown here is derived from an EMBL/GenBank/DDBJ whole genome shotgun (WGS) entry which is preliminary data.</text>
</comment>
<organism evidence="1 2">
    <name type="scientific">Platysternon megacephalum</name>
    <name type="common">big-headed turtle</name>
    <dbReference type="NCBI Taxonomy" id="55544"/>
    <lineage>
        <taxon>Eukaryota</taxon>
        <taxon>Metazoa</taxon>
        <taxon>Chordata</taxon>
        <taxon>Craniata</taxon>
        <taxon>Vertebrata</taxon>
        <taxon>Euteleostomi</taxon>
        <taxon>Archelosauria</taxon>
        <taxon>Testudinata</taxon>
        <taxon>Testudines</taxon>
        <taxon>Cryptodira</taxon>
        <taxon>Durocryptodira</taxon>
        <taxon>Testudinoidea</taxon>
        <taxon>Platysternidae</taxon>
        <taxon>Platysternon</taxon>
    </lineage>
</organism>
<reference evidence="1 2" key="2">
    <citation type="submission" date="2019-04" db="EMBL/GenBank/DDBJ databases">
        <title>The genome sequence of big-headed turtle.</title>
        <authorList>
            <person name="Gong S."/>
        </authorList>
    </citation>
    <scope>NUCLEOTIDE SEQUENCE [LARGE SCALE GENOMIC DNA]</scope>
    <source>
        <strain evidence="1">DO16091913</strain>
        <tissue evidence="1">Muscle</tissue>
    </source>
</reference>
<evidence type="ECO:0000313" key="2">
    <source>
        <dbReference type="Proteomes" id="UP000297703"/>
    </source>
</evidence>
<name>A0A4D9DW43_9SAUR</name>
<gene>
    <name evidence="1" type="ORF">DR999_PMT17367</name>
</gene>
<dbReference type="Proteomes" id="UP000297703">
    <property type="component" value="Unassembled WGS sequence"/>
</dbReference>
<proteinExistence type="predicted"/>
<dbReference type="EMBL" id="QXTE01000268">
    <property type="protein sequence ID" value="TFK00512.1"/>
    <property type="molecule type" value="Genomic_DNA"/>
</dbReference>